<dbReference type="EMBL" id="JAANQT010006154">
    <property type="protein sequence ID" value="KAG1292209.1"/>
    <property type="molecule type" value="Genomic_DNA"/>
</dbReference>
<sequence length="120" mass="13737">MKTEDLFGPDTWNHNTMAAAGTAAGANTGRPFVPPHDAAPYEEMPPANHAAYYYNDHDSYPQGDPYYDGNRTSYNDYMYYDQQQQPYDHYSTGLPTANHGDEYMYNNYEPQPTYSKPDAR</sequence>
<gene>
    <name evidence="2" type="ORF">G6F64_013704</name>
</gene>
<name>A0A9P6WUY8_RHIOR</name>
<proteinExistence type="predicted"/>
<evidence type="ECO:0000256" key="1">
    <source>
        <dbReference type="SAM" id="MobiDB-lite"/>
    </source>
</evidence>
<dbReference type="AlphaFoldDB" id="A0A9P6WUY8"/>
<protein>
    <submittedName>
        <fullName evidence="2">Uncharacterized protein</fullName>
    </submittedName>
</protein>
<evidence type="ECO:0000313" key="2">
    <source>
        <dbReference type="EMBL" id="KAG1292209.1"/>
    </source>
</evidence>
<accession>A0A9P6WUY8</accession>
<dbReference type="OrthoDB" id="2289922at2759"/>
<reference evidence="2" key="1">
    <citation type="journal article" date="2020" name="Microb. Genom.">
        <title>Genetic diversity of clinical and environmental Mucorales isolates obtained from an investigation of mucormycosis cases among solid organ transplant recipients.</title>
        <authorList>
            <person name="Nguyen M.H."/>
            <person name="Kaul D."/>
            <person name="Muto C."/>
            <person name="Cheng S.J."/>
            <person name="Richter R.A."/>
            <person name="Bruno V.M."/>
            <person name="Liu G."/>
            <person name="Beyhan S."/>
            <person name="Sundermann A.J."/>
            <person name="Mounaud S."/>
            <person name="Pasculle A.W."/>
            <person name="Nierman W.C."/>
            <person name="Driscoll E."/>
            <person name="Cumbie R."/>
            <person name="Clancy C.J."/>
            <person name="Dupont C.L."/>
        </authorList>
    </citation>
    <scope>NUCLEOTIDE SEQUENCE</scope>
    <source>
        <strain evidence="2">GL11</strain>
    </source>
</reference>
<keyword evidence="3" id="KW-1185">Reference proteome</keyword>
<feature type="region of interest" description="Disordered" evidence="1">
    <location>
        <begin position="87"/>
        <end position="120"/>
    </location>
</feature>
<organism evidence="2 3">
    <name type="scientific">Rhizopus oryzae</name>
    <name type="common">Mucormycosis agent</name>
    <name type="synonym">Rhizopus arrhizus var. delemar</name>
    <dbReference type="NCBI Taxonomy" id="64495"/>
    <lineage>
        <taxon>Eukaryota</taxon>
        <taxon>Fungi</taxon>
        <taxon>Fungi incertae sedis</taxon>
        <taxon>Mucoromycota</taxon>
        <taxon>Mucoromycotina</taxon>
        <taxon>Mucoromycetes</taxon>
        <taxon>Mucorales</taxon>
        <taxon>Mucorineae</taxon>
        <taxon>Rhizopodaceae</taxon>
        <taxon>Rhizopus</taxon>
    </lineage>
</organism>
<dbReference type="Proteomes" id="UP000716291">
    <property type="component" value="Unassembled WGS sequence"/>
</dbReference>
<comment type="caution">
    <text evidence="2">The sequence shown here is derived from an EMBL/GenBank/DDBJ whole genome shotgun (WGS) entry which is preliminary data.</text>
</comment>
<evidence type="ECO:0000313" key="3">
    <source>
        <dbReference type="Proteomes" id="UP000716291"/>
    </source>
</evidence>